<sequence length="170" mass="19230">MTAMEKAIAQRDRLNERLRYTLLASAIVLGMMAFYTWLHFDDLYAMKLSVYPTLSAIGSLPNIFGLLALGLINGVISHRLGIARQNVALQAFLIITTPQVQTVIDEKPEMVEAFMEAADLPESYSIASLTKMNMRHFMTFARPINKVINLWQEEWVSLSYVVLSLQTSKD</sequence>
<name>A0A6M4MHE8_9ALTE</name>
<feature type="transmembrane region" description="Helical" evidence="1">
    <location>
        <begin position="20"/>
        <end position="38"/>
    </location>
</feature>
<evidence type="ECO:0000313" key="3">
    <source>
        <dbReference type="Proteomes" id="UP000219285"/>
    </source>
</evidence>
<proteinExistence type="predicted"/>
<evidence type="ECO:0000256" key="1">
    <source>
        <dbReference type="SAM" id="Phobius"/>
    </source>
</evidence>
<dbReference type="Proteomes" id="UP000219285">
    <property type="component" value="Chromosome"/>
</dbReference>
<dbReference type="OrthoDB" id="6385231at2"/>
<feature type="transmembrane region" description="Helical" evidence="1">
    <location>
        <begin position="50"/>
        <end position="76"/>
    </location>
</feature>
<evidence type="ECO:0000313" key="2">
    <source>
        <dbReference type="EMBL" id="QJR81606.1"/>
    </source>
</evidence>
<keyword evidence="1" id="KW-0812">Transmembrane</keyword>
<organism evidence="2 3">
    <name type="scientific">Alteromonas pelagimontana</name>
    <dbReference type="NCBI Taxonomy" id="1858656"/>
    <lineage>
        <taxon>Bacteria</taxon>
        <taxon>Pseudomonadati</taxon>
        <taxon>Pseudomonadota</taxon>
        <taxon>Gammaproteobacteria</taxon>
        <taxon>Alteromonadales</taxon>
        <taxon>Alteromonadaceae</taxon>
        <taxon>Alteromonas/Salinimonas group</taxon>
        <taxon>Alteromonas</taxon>
    </lineage>
</organism>
<dbReference type="AlphaFoldDB" id="A0A6M4MHE8"/>
<dbReference type="EMBL" id="CP052766">
    <property type="protein sequence ID" value="QJR81606.1"/>
    <property type="molecule type" value="Genomic_DNA"/>
</dbReference>
<protein>
    <submittedName>
        <fullName evidence="2">Uncharacterized protein</fullName>
    </submittedName>
</protein>
<dbReference type="RefSeq" id="WP_075610432.1">
    <property type="nucleotide sequence ID" value="NZ_CP052766.1"/>
</dbReference>
<keyword evidence="1" id="KW-1133">Transmembrane helix</keyword>
<dbReference type="KEGG" id="apel:CA267_012920"/>
<reference evidence="3" key="1">
    <citation type="submission" date="2014-12" db="EMBL/GenBank/DDBJ databases">
        <title>Complete genome sequence of a multi-drug resistant Klebsiella pneumoniae.</title>
        <authorList>
            <person name="Hua X."/>
            <person name="Chen Q."/>
            <person name="Li X."/>
            <person name="Feng Y."/>
            <person name="Ruan Z."/>
            <person name="Yu Y."/>
        </authorList>
    </citation>
    <scope>NUCLEOTIDE SEQUENCE [LARGE SCALE GENOMIC DNA]</scope>
    <source>
        <strain evidence="3">5.12</strain>
    </source>
</reference>
<accession>A0A6M4MHE8</accession>
<keyword evidence="3" id="KW-1185">Reference proteome</keyword>
<keyword evidence="1" id="KW-0472">Membrane</keyword>
<reference evidence="2 3" key="2">
    <citation type="submission" date="2020-04" db="EMBL/GenBank/DDBJ databases">
        <title>Complete genome sequence of Alteromonas pelagimontana 5.12T.</title>
        <authorList>
            <person name="Sinha R.K."/>
            <person name="Krishnan K.P."/>
            <person name="Kurian J.P."/>
        </authorList>
    </citation>
    <scope>NUCLEOTIDE SEQUENCE [LARGE SCALE GENOMIC DNA]</scope>
    <source>
        <strain evidence="2 3">5.12</strain>
    </source>
</reference>
<gene>
    <name evidence="2" type="ORF">CA267_012920</name>
</gene>